<evidence type="ECO:0000313" key="3">
    <source>
        <dbReference type="Proteomes" id="UP000053477"/>
    </source>
</evidence>
<proteinExistence type="predicted"/>
<evidence type="ECO:0000313" key="2">
    <source>
        <dbReference type="EMBL" id="KLO14079.1"/>
    </source>
</evidence>
<name>A0A0H2RQE1_9AGAM</name>
<feature type="region of interest" description="Disordered" evidence="1">
    <location>
        <begin position="1"/>
        <end position="24"/>
    </location>
</feature>
<sequence length="63" mass="6950">MRQHRGPPGNRRVTGPPSPPGIELENQCENLVRYKEESSTTFVGFDVVLASLKLTSDLLLNLA</sequence>
<accession>A0A0H2RQE1</accession>
<dbReference type="AlphaFoldDB" id="A0A0H2RQE1"/>
<dbReference type="EMBL" id="KQ085949">
    <property type="protein sequence ID" value="KLO14079.1"/>
    <property type="molecule type" value="Genomic_DNA"/>
</dbReference>
<gene>
    <name evidence="2" type="ORF">SCHPADRAFT_903620</name>
</gene>
<organism evidence="2 3">
    <name type="scientific">Schizopora paradoxa</name>
    <dbReference type="NCBI Taxonomy" id="27342"/>
    <lineage>
        <taxon>Eukaryota</taxon>
        <taxon>Fungi</taxon>
        <taxon>Dikarya</taxon>
        <taxon>Basidiomycota</taxon>
        <taxon>Agaricomycotina</taxon>
        <taxon>Agaricomycetes</taxon>
        <taxon>Hymenochaetales</taxon>
        <taxon>Schizoporaceae</taxon>
        <taxon>Schizopora</taxon>
    </lineage>
</organism>
<dbReference type="InParanoid" id="A0A0H2RQE1"/>
<reference evidence="2 3" key="1">
    <citation type="submission" date="2015-04" db="EMBL/GenBank/DDBJ databases">
        <title>Complete genome sequence of Schizopora paradoxa KUC8140, a cosmopolitan wood degrader in East Asia.</title>
        <authorList>
            <consortium name="DOE Joint Genome Institute"/>
            <person name="Min B."/>
            <person name="Park H."/>
            <person name="Jang Y."/>
            <person name="Kim J.-J."/>
            <person name="Kim K.H."/>
            <person name="Pangilinan J."/>
            <person name="Lipzen A."/>
            <person name="Riley R."/>
            <person name="Grigoriev I.V."/>
            <person name="Spatafora J.W."/>
            <person name="Choi I.-G."/>
        </authorList>
    </citation>
    <scope>NUCLEOTIDE SEQUENCE [LARGE SCALE GENOMIC DNA]</scope>
    <source>
        <strain evidence="2 3">KUC8140</strain>
    </source>
</reference>
<dbReference type="Proteomes" id="UP000053477">
    <property type="component" value="Unassembled WGS sequence"/>
</dbReference>
<evidence type="ECO:0000256" key="1">
    <source>
        <dbReference type="SAM" id="MobiDB-lite"/>
    </source>
</evidence>
<protein>
    <submittedName>
        <fullName evidence="2">Uncharacterized protein</fullName>
    </submittedName>
</protein>
<keyword evidence="3" id="KW-1185">Reference proteome</keyword>